<dbReference type="EMBL" id="JAXCLW010000001">
    <property type="protein sequence ID" value="MDY0881890.1"/>
    <property type="molecule type" value="Genomic_DNA"/>
</dbReference>
<evidence type="ECO:0000256" key="5">
    <source>
        <dbReference type="SAM" id="Phobius"/>
    </source>
</evidence>
<evidence type="ECO:0000256" key="3">
    <source>
        <dbReference type="ARBA" id="ARBA00022989"/>
    </source>
</evidence>
<dbReference type="Pfam" id="PF07264">
    <property type="entry name" value="EI24"/>
    <property type="match status" value="1"/>
</dbReference>
<feature type="transmembrane region" description="Helical" evidence="5">
    <location>
        <begin position="62"/>
        <end position="85"/>
    </location>
</feature>
<gene>
    <name evidence="6" type="ORF">SMD27_03475</name>
</gene>
<dbReference type="RefSeq" id="WP_320506932.1">
    <property type="nucleotide sequence ID" value="NZ_JAXCLW010000001.1"/>
</dbReference>
<sequence>MLSAVVKALSQLSDPPIRRVITLTLLLAILAIALLLALAWWLVGWLSGLQGLWGEAAQFGGILATIVVAWFTFPALSATIASLFSDDVVDAVEARYYPGKPPAKQVPIMASIWDGLKLAGLSLLINLVALPFLFVPPLYAVISWGVGGYLLGREYFEMVAFRRLSRPDAHHLLRQYRGRFTMAGVLIAIVLTIPIVNLIAPVIATAFMVHLAESVVNQRGIR</sequence>
<comment type="caution">
    <text evidence="6">The sequence shown here is derived from an EMBL/GenBank/DDBJ whole genome shotgun (WGS) entry which is preliminary data.</text>
</comment>
<keyword evidence="2 5" id="KW-0812">Transmembrane</keyword>
<dbReference type="InterPro" id="IPR059112">
    <property type="entry name" value="CysZ/EI24"/>
</dbReference>
<keyword evidence="4 5" id="KW-0472">Membrane</keyword>
<keyword evidence="7" id="KW-1185">Reference proteome</keyword>
<name>A0ABU5E6E0_9PROT</name>
<proteinExistence type="predicted"/>
<reference evidence="6 7" key="1">
    <citation type="journal article" date="2016" name="Antonie Van Leeuwenhoek">
        <title>Dongia soli sp. nov., isolated from soil from Dokdo, Korea.</title>
        <authorList>
            <person name="Kim D.U."/>
            <person name="Lee H."/>
            <person name="Kim H."/>
            <person name="Kim S.G."/>
            <person name="Ka J.O."/>
        </authorList>
    </citation>
    <scope>NUCLEOTIDE SEQUENCE [LARGE SCALE GENOMIC DNA]</scope>
    <source>
        <strain evidence="6 7">D78</strain>
    </source>
</reference>
<feature type="transmembrane region" description="Helical" evidence="5">
    <location>
        <begin position="138"/>
        <end position="156"/>
    </location>
</feature>
<protein>
    <submittedName>
        <fullName evidence="6">EI24 domain-containing protein</fullName>
    </submittedName>
</protein>
<evidence type="ECO:0000313" key="6">
    <source>
        <dbReference type="EMBL" id="MDY0881890.1"/>
    </source>
</evidence>
<keyword evidence="3 5" id="KW-1133">Transmembrane helix</keyword>
<feature type="transmembrane region" description="Helical" evidence="5">
    <location>
        <begin position="20"/>
        <end position="42"/>
    </location>
</feature>
<evidence type="ECO:0000256" key="2">
    <source>
        <dbReference type="ARBA" id="ARBA00022692"/>
    </source>
</evidence>
<evidence type="ECO:0000256" key="4">
    <source>
        <dbReference type="ARBA" id="ARBA00023136"/>
    </source>
</evidence>
<feature type="transmembrane region" description="Helical" evidence="5">
    <location>
        <begin position="180"/>
        <end position="209"/>
    </location>
</feature>
<dbReference type="Proteomes" id="UP001279642">
    <property type="component" value="Unassembled WGS sequence"/>
</dbReference>
<comment type="subcellular location">
    <subcellularLocation>
        <location evidence="1">Membrane</location>
        <topology evidence="1">Multi-pass membrane protein</topology>
    </subcellularLocation>
</comment>
<evidence type="ECO:0000313" key="7">
    <source>
        <dbReference type="Proteomes" id="UP001279642"/>
    </source>
</evidence>
<organism evidence="6 7">
    <name type="scientific">Dongia soli</name>
    <dbReference type="NCBI Taxonomy" id="600628"/>
    <lineage>
        <taxon>Bacteria</taxon>
        <taxon>Pseudomonadati</taxon>
        <taxon>Pseudomonadota</taxon>
        <taxon>Alphaproteobacteria</taxon>
        <taxon>Rhodospirillales</taxon>
        <taxon>Dongiaceae</taxon>
        <taxon>Dongia</taxon>
    </lineage>
</organism>
<accession>A0ABU5E6E0</accession>
<evidence type="ECO:0000256" key="1">
    <source>
        <dbReference type="ARBA" id="ARBA00004141"/>
    </source>
</evidence>